<sequence>MQKQRNGMIQKIGYFWATMVMWSRMKDKLHSLEDIYHSRKGVFCPSCKEFISSNNLTVTRHQTSAHPETRQQNSSKYANRKTVTLHSALLHNDNELAQLRNEIINQENLEIERRERRRREEQEEIERMLETQRRERQARTDEEEERI</sequence>
<feature type="region of interest" description="Disordered" evidence="1">
    <location>
        <begin position="61"/>
        <end position="80"/>
    </location>
</feature>
<feature type="region of interest" description="Disordered" evidence="1">
    <location>
        <begin position="112"/>
        <end position="147"/>
    </location>
</feature>
<proteinExistence type="predicted"/>
<evidence type="ECO:0000313" key="2">
    <source>
        <dbReference type="EMBL" id="OHS92815.1"/>
    </source>
</evidence>
<dbReference type="Proteomes" id="UP000179807">
    <property type="component" value="Unassembled WGS sequence"/>
</dbReference>
<dbReference type="EMBL" id="MLAK01001464">
    <property type="protein sequence ID" value="OHS92815.1"/>
    <property type="molecule type" value="Genomic_DNA"/>
</dbReference>
<reference evidence="2" key="1">
    <citation type="submission" date="2016-10" db="EMBL/GenBank/DDBJ databases">
        <authorList>
            <person name="Benchimol M."/>
            <person name="Almeida L.G."/>
            <person name="Vasconcelos A.T."/>
            <person name="Perreira-Neves A."/>
            <person name="Rosa I.A."/>
            <person name="Tasca T."/>
            <person name="Bogo M.R."/>
            <person name="de Souza W."/>
        </authorList>
    </citation>
    <scope>NUCLEOTIDE SEQUENCE [LARGE SCALE GENOMIC DNA]</scope>
    <source>
        <strain evidence="2">K</strain>
    </source>
</reference>
<dbReference type="GeneID" id="94848144"/>
<evidence type="ECO:0000256" key="1">
    <source>
        <dbReference type="SAM" id="MobiDB-lite"/>
    </source>
</evidence>
<comment type="caution">
    <text evidence="2">The sequence shown here is derived from an EMBL/GenBank/DDBJ whole genome shotgun (WGS) entry which is preliminary data.</text>
</comment>
<dbReference type="RefSeq" id="XP_068345952.1">
    <property type="nucleotide sequence ID" value="XM_068513440.1"/>
</dbReference>
<gene>
    <name evidence="2" type="ORF">TRFO_40856</name>
</gene>
<accession>A0A1J4J3S8</accession>
<evidence type="ECO:0000313" key="3">
    <source>
        <dbReference type="Proteomes" id="UP000179807"/>
    </source>
</evidence>
<protein>
    <submittedName>
        <fullName evidence="2">Uncharacterized protein</fullName>
    </submittedName>
</protein>
<keyword evidence="3" id="KW-1185">Reference proteome</keyword>
<organism evidence="2 3">
    <name type="scientific">Tritrichomonas foetus</name>
    <dbReference type="NCBI Taxonomy" id="1144522"/>
    <lineage>
        <taxon>Eukaryota</taxon>
        <taxon>Metamonada</taxon>
        <taxon>Parabasalia</taxon>
        <taxon>Tritrichomonadida</taxon>
        <taxon>Tritrichomonadidae</taxon>
        <taxon>Tritrichomonas</taxon>
    </lineage>
</organism>
<dbReference type="VEuPathDB" id="TrichDB:TRFO_40856"/>
<dbReference type="AlphaFoldDB" id="A0A1J4J3S8"/>
<name>A0A1J4J3S8_9EUKA</name>